<dbReference type="EMBL" id="CP003924">
    <property type="protein sequence ID" value="AGS33538.1"/>
    <property type="molecule type" value="Genomic_DNA"/>
</dbReference>
<dbReference type="InterPro" id="IPR019887">
    <property type="entry name" value="Tscrpt_reg_AsnC/Lrp_C"/>
</dbReference>
<feature type="domain" description="HTH asnC-type" evidence="4">
    <location>
        <begin position="154"/>
        <end position="215"/>
    </location>
</feature>
<dbReference type="Pfam" id="PF01037">
    <property type="entry name" value="AsnC_trans_reg"/>
    <property type="match status" value="1"/>
</dbReference>
<evidence type="ECO:0000313" key="6">
    <source>
        <dbReference type="Proteomes" id="UP000015388"/>
    </source>
</evidence>
<dbReference type="SUPFAM" id="SSF46785">
    <property type="entry name" value="Winged helix' DNA-binding domain"/>
    <property type="match status" value="2"/>
</dbReference>
<dbReference type="KEGG" id="cmd:B841_00275"/>
<dbReference type="PRINTS" id="PR00033">
    <property type="entry name" value="HTHASNC"/>
</dbReference>
<dbReference type="AlphaFoldDB" id="S5TFV9"/>
<keyword evidence="1" id="KW-0805">Transcription regulation</keyword>
<evidence type="ECO:0000313" key="5">
    <source>
        <dbReference type="EMBL" id="AGS33538.1"/>
    </source>
</evidence>
<dbReference type="InterPro" id="IPR019888">
    <property type="entry name" value="Tscrpt_reg_AsnC-like"/>
</dbReference>
<dbReference type="PATRIC" id="fig|1224163.3.peg.54"/>
<evidence type="ECO:0000256" key="2">
    <source>
        <dbReference type="ARBA" id="ARBA00023125"/>
    </source>
</evidence>
<gene>
    <name evidence="5" type="ORF">B841_00275</name>
</gene>
<dbReference type="HOGENOM" id="CLU_044190_1_1_11"/>
<dbReference type="RefSeq" id="WP_020933473.1">
    <property type="nucleotide sequence ID" value="NC_021915.1"/>
</dbReference>
<dbReference type="Pfam" id="PF13404">
    <property type="entry name" value="HTH_AsnC-type"/>
    <property type="match status" value="2"/>
</dbReference>
<dbReference type="GO" id="GO:0043565">
    <property type="term" value="F:sequence-specific DNA binding"/>
    <property type="evidence" value="ECO:0007669"/>
    <property type="project" value="InterPro"/>
</dbReference>
<dbReference type="SUPFAM" id="SSF54909">
    <property type="entry name" value="Dimeric alpha+beta barrel"/>
    <property type="match status" value="1"/>
</dbReference>
<dbReference type="SMART" id="SM00344">
    <property type="entry name" value="HTH_ASNC"/>
    <property type="match status" value="1"/>
</dbReference>
<dbReference type="Gene3D" id="3.30.70.920">
    <property type="match status" value="1"/>
</dbReference>
<dbReference type="Proteomes" id="UP000015388">
    <property type="component" value="Chromosome"/>
</dbReference>
<organism evidence="5 6">
    <name type="scientific">Corynebacterium maris DSM 45190</name>
    <dbReference type="NCBI Taxonomy" id="1224163"/>
    <lineage>
        <taxon>Bacteria</taxon>
        <taxon>Bacillati</taxon>
        <taxon>Actinomycetota</taxon>
        <taxon>Actinomycetes</taxon>
        <taxon>Mycobacteriales</taxon>
        <taxon>Corynebacteriaceae</taxon>
        <taxon>Corynebacterium</taxon>
    </lineage>
</organism>
<dbReference type="GO" id="GO:0043200">
    <property type="term" value="P:response to amino acid"/>
    <property type="evidence" value="ECO:0007669"/>
    <property type="project" value="TreeGrafter"/>
</dbReference>
<dbReference type="PANTHER" id="PTHR30154:SF34">
    <property type="entry name" value="TRANSCRIPTIONAL REGULATOR AZLB"/>
    <property type="match status" value="1"/>
</dbReference>
<dbReference type="eggNOG" id="COG1522">
    <property type="taxonomic scope" value="Bacteria"/>
</dbReference>
<dbReference type="OrthoDB" id="3453230at2"/>
<dbReference type="InterPro" id="IPR000485">
    <property type="entry name" value="AsnC-type_HTH_dom"/>
</dbReference>
<dbReference type="STRING" id="1224163.B841_00275"/>
<keyword evidence="6" id="KW-1185">Reference proteome</keyword>
<dbReference type="PANTHER" id="PTHR30154">
    <property type="entry name" value="LEUCINE-RESPONSIVE REGULATORY PROTEIN"/>
    <property type="match status" value="1"/>
</dbReference>
<dbReference type="Gene3D" id="1.10.10.10">
    <property type="entry name" value="Winged helix-like DNA-binding domain superfamily/Winged helix DNA-binding domain"/>
    <property type="match status" value="2"/>
</dbReference>
<sequence length="297" mass="32033">MTTPLPAPAADIDELDLRLLIQLDRTPNASLAVLAENLGVGERTVGRRYARLREDNLVRIVGRTPPGVDGRLASLIRVTTSPDSAETLGRRLARHDDVTWARLSRDGAELNLVTTSNEVQQLLQRNPHVRAVRSHDLLTGWGRDGRAADPAREVDDLDRIIVQELSHDGRAEIKAIAERAGVNSSTVSRRRAKLIDDDLLHFSAEIAPEALAGTGAALLWLTVPPGRIRQTGEVLHNLPECRFVAACSGEASLVAEVLVESPEALVDFVDARLAGLDVVHCEIVTLGARLTDGGAGP</sequence>
<protein>
    <submittedName>
        <fullName evidence="5">Transcriptional regulator</fullName>
    </submittedName>
</protein>
<dbReference type="InterPro" id="IPR036388">
    <property type="entry name" value="WH-like_DNA-bd_sf"/>
</dbReference>
<accession>S5TFV9</accession>
<evidence type="ECO:0000256" key="3">
    <source>
        <dbReference type="ARBA" id="ARBA00023163"/>
    </source>
</evidence>
<dbReference type="GO" id="GO:0005829">
    <property type="term" value="C:cytosol"/>
    <property type="evidence" value="ECO:0007669"/>
    <property type="project" value="TreeGrafter"/>
</dbReference>
<keyword evidence="3" id="KW-0804">Transcription</keyword>
<dbReference type="InterPro" id="IPR036390">
    <property type="entry name" value="WH_DNA-bd_sf"/>
</dbReference>
<name>S5TFV9_9CORY</name>
<evidence type="ECO:0000256" key="1">
    <source>
        <dbReference type="ARBA" id="ARBA00023015"/>
    </source>
</evidence>
<proteinExistence type="predicted"/>
<keyword evidence="2" id="KW-0238">DNA-binding</keyword>
<dbReference type="PROSITE" id="PS50956">
    <property type="entry name" value="HTH_ASNC_2"/>
    <property type="match status" value="1"/>
</dbReference>
<evidence type="ECO:0000259" key="4">
    <source>
        <dbReference type="PROSITE" id="PS50956"/>
    </source>
</evidence>
<reference evidence="5 6" key="1">
    <citation type="submission" date="2012-11" db="EMBL/GenBank/DDBJ databases">
        <title>The complete genome sequence of Corynebacterium maris Coryn-1 (=DSM 45190).</title>
        <authorList>
            <person name="Schaffert L."/>
            <person name="Albersmeier A."/>
            <person name="Kalinowski J."/>
            <person name="Ruckert C."/>
        </authorList>
    </citation>
    <scope>NUCLEOTIDE SEQUENCE [LARGE SCALE GENOMIC DNA]</scope>
    <source>
        <strain evidence="6">Coryn-1</strain>
    </source>
</reference>
<dbReference type="InterPro" id="IPR011008">
    <property type="entry name" value="Dimeric_a/b-barrel"/>
</dbReference>